<name>A0A367GMR5_9SPHI</name>
<feature type="transmembrane region" description="Helical" evidence="1">
    <location>
        <begin position="12"/>
        <end position="29"/>
    </location>
</feature>
<gene>
    <name evidence="2" type="ORF">DJ568_09765</name>
</gene>
<comment type="caution">
    <text evidence="2">The sequence shown here is derived from an EMBL/GenBank/DDBJ whole genome shotgun (WGS) entry which is preliminary data.</text>
</comment>
<keyword evidence="1" id="KW-0472">Membrane</keyword>
<dbReference type="Proteomes" id="UP000253209">
    <property type="component" value="Unassembled WGS sequence"/>
</dbReference>
<keyword evidence="3" id="KW-1185">Reference proteome</keyword>
<protein>
    <submittedName>
        <fullName evidence="2">Uncharacterized protein</fullName>
    </submittedName>
</protein>
<feature type="transmembrane region" description="Helical" evidence="1">
    <location>
        <begin position="41"/>
        <end position="59"/>
    </location>
</feature>
<organism evidence="2 3">
    <name type="scientific">Mucilaginibacter hurinus</name>
    <dbReference type="NCBI Taxonomy" id="2201324"/>
    <lineage>
        <taxon>Bacteria</taxon>
        <taxon>Pseudomonadati</taxon>
        <taxon>Bacteroidota</taxon>
        <taxon>Sphingobacteriia</taxon>
        <taxon>Sphingobacteriales</taxon>
        <taxon>Sphingobacteriaceae</taxon>
        <taxon>Mucilaginibacter</taxon>
    </lineage>
</organism>
<dbReference type="EMBL" id="QGDC01000005">
    <property type="protein sequence ID" value="RCH54764.1"/>
    <property type="molecule type" value="Genomic_DNA"/>
</dbReference>
<sequence>MKSYWKRFSLYDKGITIFFMINLFLDVINQKVLHSSIPSEIVGYLFWLSLGLVLGFKLCKYEYSRTLRKYSELKP</sequence>
<accession>A0A367GMR5</accession>
<keyword evidence="1" id="KW-1133">Transmembrane helix</keyword>
<reference evidence="2 3" key="1">
    <citation type="submission" date="2018-05" db="EMBL/GenBank/DDBJ databases">
        <title>Mucilaginibacter hurinus sp. nov., isolated from briquette warehouse soil.</title>
        <authorList>
            <person name="Choi L."/>
        </authorList>
    </citation>
    <scope>NUCLEOTIDE SEQUENCE [LARGE SCALE GENOMIC DNA]</scope>
    <source>
        <strain evidence="2 3">ZR32</strain>
    </source>
</reference>
<dbReference type="AlphaFoldDB" id="A0A367GMR5"/>
<evidence type="ECO:0000256" key="1">
    <source>
        <dbReference type="SAM" id="Phobius"/>
    </source>
</evidence>
<evidence type="ECO:0000313" key="2">
    <source>
        <dbReference type="EMBL" id="RCH54764.1"/>
    </source>
</evidence>
<evidence type="ECO:0000313" key="3">
    <source>
        <dbReference type="Proteomes" id="UP000253209"/>
    </source>
</evidence>
<proteinExistence type="predicted"/>
<keyword evidence="1" id="KW-0812">Transmembrane</keyword>